<keyword evidence="3" id="KW-1185">Reference proteome</keyword>
<sequence>MSVNEMLIKQINTKMVTSFPNVNIAFRIYLSIFGTSCEGERSFSIQKRVKNWQRSTIGQDKLSSLSVLAIEHEFHQEIDTEKVIESFANKKYRKKVL</sequence>
<dbReference type="Pfam" id="PF05699">
    <property type="entry name" value="Dimer_Tnp_hAT"/>
    <property type="match status" value="1"/>
</dbReference>
<feature type="domain" description="HAT C-terminal dimerisation" evidence="1">
    <location>
        <begin position="16"/>
        <end position="71"/>
    </location>
</feature>
<dbReference type="PANTHER" id="PTHR46289:SF14">
    <property type="entry name" value="DUF4371 DOMAIN-CONTAINING PROTEIN"/>
    <property type="match status" value="1"/>
</dbReference>
<reference evidence="2 3" key="1">
    <citation type="submission" date="2023-01" db="EMBL/GenBank/DDBJ databases">
        <authorList>
            <person name="Whitehead M."/>
        </authorList>
    </citation>
    <scope>NUCLEOTIDE SEQUENCE [LARGE SCALE GENOMIC DNA]</scope>
</reference>
<name>A0AAV0VNQ6_9HEMI</name>
<dbReference type="InterPro" id="IPR008906">
    <property type="entry name" value="HATC_C_dom"/>
</dbReference>
<dbReference type="AlphaFoldDB" id="A0AAV0VNQ6"/>
<dbReference type="EMBL" id="CARXXK010000001">
    <property type="protein sequence ID" value="CAI6344441.1"/>
    <property type="molecule type" value="Genomic_DNA"/>
</dbReference>
<evidence type="ECO:0000313" key="2">
    <source>
        <dbReference type="EMBL" id="CAI6344441.1"/>
    </source>
</evidence>
<comment type="caution">
    <text evidence="2">The sequence shown here is derived from an EMBL/GenBank/DDBJ whole genome shotgun (WGS) entry which is preliminary data.</text>
</comment>
<evidence type="ECO:0000313" key="3">
    <source>
        <dbReference type="Proteomes" id="UP001160148"/>
    </source>
</evidence>
<evidence type="ECO:0000259" key="1">
    <source>
        <dbReference type="Pfam" id="PF05699"/>
    </source>
</evidence>
<proteinExistence type="predicted"/>
<gene>
    <name evidence="2" type="ORF">MEUPH1_LOCUS1573</name>
</gene>
<organism evidence="2 3">
    <name type="scientific">Macrosiphum euphorbiae</name>
    <name type="common">potato aphid</name>
    <dbReference type="NCBI Taxonomy" id="13131"/>
    <lineage>
        <taxon>Eukaryota</taxon>
        <taxon>Metazoa</taxon>
        <taxon>Ecdysozoa</taxon>
        <taxon>Arthropoda</taxon>
        <taxon>Hexapoda</taxon>
        <taxon>Insecta</taxon>
        <taxon>Pterygota</taxon>
        <taxon>Neoptera</taxon>
        <taxon>Paraneoptera</taxon>
        <taxon>Hemiptera</taxon>
        <taxon>Sternorrhyncha</taxon>
        <taxon>Aphidomorpha</taxon>
        <taxon>Aphidoidea</taxon>
        <taxon>Aphididae</taxon>
        <taxon>Macrosiphini</taxon>
        <taxon>Macrosiphum</taxon>
    </lineage>
</organism>
<dbReference type="GO" id="GO:0046983">
    <property type="term" value="F:protein dimerization activity"/>
    <property type="evidence" value="ECO:0007669"/>
    <property type="project" value="InterPro"/>
</dbReference>
<dbReference type="Proteomes" id="UP001160148">
    <property type="component" value="Unassembled WGS sequence"/>
</dbReference>
<protein>
    <recommendedName>
        <fullName evidence="1">HAT C-terminal dimerisation domain-containing protein</fullName>
    </recommendedName>
</protein>
<accession>A0AAV0VNQ6</accession>
<dbReference type="PANTHER" id="PTHR46289">
    <property type="entry name" value="52 KDA REPRESSOR OF THE INHIBITOR OF THE PROTEIN KINASE-LIKE PROTEIN-RELATED"/>
    <property type="match status" value="1"/>
</dbReference>
<dbReference type="InterPro" id="IPR052958">
    <property type="entry name" value="IFN-induced_PKR_regulator"/>
</dbReference>